<dbReference type="AlphaFoldDB" id="A0A1A8WM41"/>
<proteinExistence type="predicted"/>
<dbReference type="EMBL" id="FLQW01002298">
    <property type="protein sequence ID" value="SBS92927.1"/>
    <property type="molecule type" value="Genomic_DNA"/>
</dbReference>
<sequence length="77" mass="9177">MLIGKEYLEFQKGHSSLKEKIAELVNEDNDEFCRRINESIQDNNFKDQFNELIHASDNSGVMYNSLELNDYFKKKNW</sequence>
<name>A0A1A8WM41_PLAMA</name>
<organism evidence="1 2">
    <name type="scientific">Plasmodium malariae</name>
    <dbReference type="NCBI Taxonomy" id="5858"/>
    <lineage>
        <taxon>Eukaryota</taxon>
        <taxon>Sar</taxon>
        <taxon>Alveolata</taxon>
        <taxon>Apicomplexa</taxon>
        <taxon>Aconoidasida</taxon>
        <taxon>Haemosporida</taxon>
        <taxon>Plasmodiidae</taxon>
        <taxon>Plasmodium</taxon>
        <taxon>Plasmodium (Plasmodium)</taxon>
    </lineage>
</organism>
<evidence type="ECO:0000313" key="1">
    <source>
        <dbReference type="EMBL" id="SBS92927.1"/>
    </source>
</evidence>
<reference evidence="2" key="1">
    <citation type="submission" date="2016-05" db="EMBL/GenBank/DDBJ databases">
        <authorList>
            <person name="Naeem Raeece"/>
        </authorList>
    </citation>
    <scope>NUCLEOTIDE SEQUENCE [LARGE SCALE GENOMIC DNA]</scope>
</reference>
<protein>
    <submittedName>
        <fullName evidence="1">Uncharacterized protein</fullName>
    </submittedName>
</protein>
<dbReference type="VEuPathDB" id="PlasmoDB:PmUG01_05041700"/>
<evidence type="ECO:0000313" key="2">
    <source>
        <dbReference type="Proteomes" id="UP000078597"/>
    </source>
</evidence>
<gene>
    <name evidence="1" type="ORF">PMALA_037750</name>
</gene>
<accession>A0A1A8WM41</accession>
<dbReference type="Proteomes" id="UP000078597">
    <property type="component" value="Unassembled WGS sequence"/>
</dbReference>